<evidence type="ECO:0000256" key="1">
    <source>
        <dbReference type="SAM" id="MobiDB-lite"/>
    </source>
</evidence>
<dbReference type="AlphaFoldDB" id="A0A1M3SZA8"/>
<name>A0A1M3SZA8_ASPLC</name>
<feature type="region of interest" description="Disordered" evidence="1">
    <location>
        <begin position="47"/>
        <end position="69"/>
    </location>
</feature>
<protein>
    <submittedName>
        <fullName evidence="2">Uncharacterized protein</fullName>
    </submittedName>
</protein>
<dbReference type="VEuPathDB" id="FungiDB:ASPFODRAFT_54539"/>
<gene>
    <name evidence="2" type="ORF">ASPFODRAFT_54539</name>
</gene>
<dbReference type="Proteomes" id="UP000184063">
    <property type="component" value="Unassembled WGS sequence"/>
</dbReference>
<evidence type="ECO:0000313" key="2">
    <source>
        <dbReference type="EMBL" id="OJZ79805.1"/>
    </source>
</evidence>
<sequence>MIRPHAEEKLDRLDVIMRLSDCDDRLLGSLTAVDRRPSGELDDLQITARANEAGGRKKGKEMKRKKKGG</sequence>
<proteinExistence type="predicted"/>
<evidence type="ECO:0000313" key="3">
    <source>
        <dbReference type="Proteomes" id="UP000184063"/>
    </source>
</evidence>
<accession>A0A1M3SZA8</accession>
<dbReference type="EMBL" id="KV878271">
    <property type="protein sequence ID" value="OJZ79805.1"/>
    <property type="molecule type" value="Genomic_DNA"/>
</dbReference>
<organism evidence="2 3">
    <name type="scientific">Aspergillus luchuensis (strain CBS 106.47)</name>
    <dbReference type="NCBI Taxonomy" id="1137211"/>
    <lineage>
        <taxon>Eukaryota</taxon>
        <taxon>Fungi</taxon>
        <taxon>Dikarya</taxon>
        <taxon>Ascomycota</taxon>
        <taxon>Pezizomycotina</taxon>
        <taxon>Eurotiomycetes</taxon>
        <taxon>Eurotiomycetidae</taxon>
        <taxon>Eurotiales</taxon>
        <taxon>Aspergillaceae</taxon>
        <taxon>Aspergillus</taxon>
        <taxon>Aspergillus subgen. Circumdati</taxon>
    </lineage>
</organism>
<feature type="compositionally biased region" description="Basic residues" evidence="1">
    <location>
        <begin position="56"/>
        <end position="69"/>
    </location>
</feature>
<reference evidence="3" key="1">
    <citation type="journal article" date="2017" name="Genome Biol.">
        <title>Comparative genomics reveals high biological diversity and specific adaptations in the industrially and medically important fungal genus Aspergillus.</title>
        <authorList>
            <person name="de Vries R.P."/>
            <person name="Riley R."/>
            <person name="Wiebenga A."/>
            <person name="Aguilar-Osorio G."/>
            <person name="Amillis S."/>
            <person name="Uchima C.A."/>
            <person name="Anderluh G."/>
            <person name="Asadollahi M."/>
            <person name="Askin M."/>
            <person name="Barry K."/>
            <person name="Battaglia E."/>
            <person name="Bayram O."/>
            <person name="Benocci T."/>
            <person name="Braus-Stromeyer S.A."/>
            <person name="Caldana C."/>
            <person name="Canovas D."/>
            <person name="Cerqueira G.C."/>
            <person name="Chen F."/>
            <person name="Chen W."/>
            <person name="Choi C."/>
            <person name="Clum A."/>
            <person name="Dos Santos R.A."/>
            <person name="Damasio A.R."/>
            <person name="Diallinas G."/>
            <person name="Emri T."/>
            <person name="Fekete E."/>
            <person name="Flipphi M."/>
            <person name="Freyberg S."/>
            <person name="Gallo A."/>
            <person name="Gournas C."/>
            <person name="Habgood R."/>
            <person name="Hainaut M."/>
            <person name="Harispe M.L."/>
            <person name="Henrissat B."/>
            <person name="Hilden K.S."/>
            <person name="Hope R."/>
            <person name="Hossain A."/>
            <person name="Karabika E."/>
            <person name="Karaffa L."/>
            <person name="Karanyi Z."/>
            <person name="Krasevec N."/>
            <person name="Kuo A."/>
            <person name="Kusch H."/>
            <person name="LaButti K."/>
            <person name="Lagendijk E.L."/>
            <person name="Lapidus A."/>
            <person name="Levasseur A."/>
            <person name="Lindquist E."/>
            <person name="Lipzen A."/>
            <person name="Logrieco A.F."/>
            <person name="MacCabe A."/>
            <person name="Maekelae M.R."/>
            <person name="Malavazi I."/>
            <person name="Melin P."/>
            <person name="Meyer V."/>
            <person name="Mielnichuk N."/>
            <person name="Miskei M."/>
            <person name="Molnar A.P."/>
            <person name="Mule G."/>
            <person name="Ngan C.Y."/>
            <person name="Orejas M."/>
            <person name="Orosz E."/>
            <person name="Ouedraogo J.P."/>
            <person name="Overkamp K.M."/>
            <person name="Park H.-S."/>
            <person name="Perrone G."/>
            <person name="Piumi F."/>
            <person name="Punt P.J."/>
            <person name="Ram A.F."/>
            <person name="Ramon A."/>
            <person name="Rauscher S."/>
            <person name="Record E."/>
            <person name="Riano-Pachon D.M."/>
            <person name="Robert V."/>
            <person name="Roehrig J."/>
            <person name="Ruller R."/>
            <person name="Salamov A."/>
            <person name="Salih N.S."/>
            <person name="Samson R.A."/>
            <person name="Sandor E."/>
            <person name="Sanguinetti M."/>
            <person name="Schuetze T."/>
            <person name="Sepcic K."/>
            <person name="Shelest E."/>
            <person name="Sherlock G."/>
            <person name="Sophianopoulou V."/>
            <person name="Squina F.M."/>
            <person name="Sun H."/>
            <person name="Susca A."/>
            <person name="Todd R.B."/>
            <person name="Tsang A."/>
            <person name="Unkles S.E."/>
            <person name="van de Wiele N."/>
            <person name="van Rossen-Uffink D."/>
            <person name="Oliveira J.V."/>
            <person name="Vesth T.C."/>
            <person name="Visser J."/>
            <person name="Yu J.-H."/>
            <person name="Zhou M."/>
            <person name="Andersen M.R."/>
            <person name="Archer D.B."/>
            <person name="Baker S.E."/>
            <person name="Benoit I."/>
            <person name="Brakhage A.A."/>
            <person name="Braus G.H."/>
            <person name="Fischer R."/>
            <person name="Frisvad J.C."/>
            <person name="Goldman G.H."/>
            <person name="Houbraken J."/>
            <person name="Oakley B."/>
            <person name="Pocsi I."/>
            <person name="Scazzocchio C."/>
            <person name="Seiboth B."/>
            <person name="vanKuyk P.A."/>
            <person name="Wortman J."/>
            <person name="Dyer P.S."/>
            <person name="Grigoriev I.V."/>
        </authorList>
    </citation>
    <scope>NUCLEOTIDE SEQUENCE [LARGE SCALE GENOMIC DNA]</scope>
    <source>
        <strain evidence="3">CBS 106.47</strain>
    </source>
</reference>